<organism evidence="2 3">
    <name type="scientific">Armadillidium nasatum</name>
    <dbReference type="NCBI Taxonomy" id="96803"/>
    <lineage>
        <taxon>Eukaryota</taxon>
        <taxon>Metazoa</taxon>
        <taxon>Ecdysozoa</taxon>
        <taxon>Arthropoda</taxon>
        <taxon>Crustacea</taxon>
        <taxon>Multicrustacea</taxon>
        <taxon>Malacostraca</taxon>
        <taxon>Eumalacostraca</taxon>
        <taxon>Peracarida</taxon>
        <taxon>Isopoda</taxon>
        <taxon>Oniscidea</taxon>
        <taxon>Crinocheta</taxon>
        <taxon>Armadillidiidae</taxon>
        <taxon>Armadillidium</taxon>
    </lineage>
</organism>
<evidence type="ECO:0000313" key="2">
    <source>
        <dbReference type="EMBL" id="KAB7495714.1"/>
    </source>
</evidence>
<dbReference type="InterPro" id="IPR000618">
    <property type="entry name" value="Insect_cuticle"/>
</dbReference>
<evidence type="ECO:0000256" key="1">
    <source>
        <dbReference type="PROSITE-ProRule" id="PRU00497"/>
    </source>
</evidence>
<gene>
    <name evidence="2" type="ORF">Anas_09448</name>
</gene>
<keyword evidence="1" id="KW-0193">Cuticle</keyword>
<dbReference type="PROSITE" id="PS51155">
    <property type="entry name" value="CHIT_BIND_RR_2"/>
    <property type="match status" value="1"/>
</dbReference>
<comment type="caution">
    <text evidence="2">The sequence shown here is derived from an EMBL/GenBank/DDBJ whole genome shotgun (WGS) entry which is preliminary data.</text>
</comment>
<name>A0A5N5SNP7_9CRUS</name>
<sequence length="1065" mass="115230">MKKVKYMPGAGFVYKAGFPEIPATLIKSDPKYSNIPVIRSSGEGTEGDYFYVFVDGIKKKVKYTPGTGFVYKSYNTEASPETLKTTTTLTKSDIKYDIPSVRSSGDGTEDYFYVIVDGIKKHVKYVPGAGFVYKADFTKTPEALFKSVAKYETPSIRSSTGGTEDYFYVVVDGIQKKVKYTPGAGFVYKTTFANTPATLLKSADGLSNIPTIRSSVAGTEGDYFNVFVDGIKKKVSYVPGSGFVYKKYEGASAPLLKSGSKYETPSIRSSVGGVEDYFYVTVDGIKKKVKYTPGTGFVYKTDFTETQATLLKSADGLGNIPAIKSSVAGTEGDYFSVFVDGIKKKVSYVPGAGFVYKKYDDTSAPLLKSGSTYETPTIRSSVGGVEDYFYVVVDGIKKKVKYTPGTGFVYKTDFAETPATLLKSAAGLSNIPTIRSSVAGTEGDYFNVVVDGIKKKVSYVPGSGFVYKKYDETSAPLLKSGSTYETPTIRSSVGGVEDYFYVVVDGIKKKVKYTPGTGFVYKTDFTETPATLLKSAAGDSNIPTIRSSVAGTEGDYFNVVVDGIKKKVSYVPGAGFVYKKYDDSSAPLLKSGSTYETPTIRSSVGGVEDYFYVVVDGIKKKVKYTPGTGFVYKTDFAETPATLLKSAAGVSNIPTIRSSVAGTEGDYFNVVVDGIKEETGTEGDYFNVVVDGIKKKVSYVPGAGFVYKKYDETSAPLLKSGSTYETPTIRSSVGGVEDYFYVVVDGIKKKVKYTPGTGFTYKTDFTETPATLLKSADGNRNVPTIRSSVAGTEGDYFNVIVDGIKKKVSYVPGTGFVYKKYDDTSSPLLKSGTKYETPTIRSSVGGVEDYFYVVVDGIKKKVKYTPGTGFVYKTDFAETPATLLKSAAGVSNIPTIRSSVAGTEGDYFNVIVDGIKKKVSYVPGSGFVYKKYEDTSAPLVKSRTNEVFELNVNKPVRSIGDATYSFNYQTPDSSRREVADADNTVKGSYTYVGDDGITRQVHYVAGKGIEPSVPVAKSPAGGTEPDYIYVTDGGIQKKVKYVANTGFVSKSEDFTQDPERTQYTS</sequence>
<dbReference type="AlphaFoldDB" id="A0A5N5SNP7"/>
<proteinExistence type="predicted"/>
<feature type="non-terminal residue" evidence="2">
    <location>
        <position position="1065"/>
    </location>
</feature>
<dbReference type="OrthoDB" id="6359117at2759"/>
<dbReference type="Proteomes" id="UP000326759">
    <property type="component" value="Unassembled WGS sequence"/>
</dbReference>
<protein>
    <submittedName>
        <fullName evidence="2">Uncharacterized protein</fullName>
    </submittedName>
</protein>
<accession>A0A5N5SNP7</accession>
<dbReference type="EMBL" id="SEYY01022200">
    <property type="protein sequence ID" value="KAB7495714.1"/>
    <property type="molecule type" value="Genomic_DNA"/>
</dbReference>
<reference evidence="2 3" key="1">
    <citation type="journal article" date="2019" name="PLoS Biol.">
        <title>Sex chromosomes control vertical transmission of feminizing Wolbachia symbionts in an isopod.</title>
        <authorList>
            <person name="Becking T."/>
            <person name="Chebbi M.A."/>
            <person name="Giraud I."/>
            <person name="Moumen B."/>
            <person name="Laverre T."/>
            <person name="Caubet Y."/>
            <person name="Peccoud J."/>
            <person name="Gilbert C."/>
            <person name="Cordaux R."/>
        </authorList>
    </citation>
    <scope>NUCLEOTIDE SEQUENCE [LARGE SCALE GENOMIC DNA]</scope>
    <source>
        <strain evidence="2">ANa2</strain>
        <tissue evidence="2">Whole body excluding digestive tract and cuticle</tissue>
    </source>
</reference>
<keyword evidence="3" id="KW-1185">Reference proteome</keyword>
<dbReference type="GO" id="GO:0042302">
    <property type="term" value="F:structural constituent of cuticle"/>
    <property type="evidence" value="ECO:0007669"/>
    <property type="project" value="UniProtKB-UniRule"/>
</dbReference>
<evidence type="ECO:0000313" key="3">
    <source>
        <dbReference type="Proteomes" id="UP000326759"/>
    </source>
</evidence>
<dbReference type="Pfam" id="PF00379">
    <property type="entry name" value="Chitin_bind_4"/>
    <property type="match status" value="1"/>
</dbReference>